<evidence type="ECO:0000313" key="3">
    <source>
        <dbReference type="EMBL" id="KAK2946131.1"/>
    </source>
</evidence>
<feature type="compositionally biased region" description="Basic residues" evidence="1">
    <location>
        <begin position="110"/>
        <end position="120"/>
    </location>
</feature>
<evidence type="ECO:0000256" key="1">
    <source>
        <dbReference type="SAM" id="MobiDB-lite"/>
    </source>
</evidence>
<name>A0ABQ9X2Y3_9EUKA</name>
<feature type="compositionally biased region" description="Polar residues" evidence="1">
    <location>
        <begin position="45"/>
        <end position="54"/>
    </location>
</feature>
<sequence>MTANTSDLLSPPAPPTAPTIPREVLAQITENLQAEFPDLFRRQTPAANSPNRTMSSYPPTPRSSSASSARTHHHPPIKKSKRQCADDSPSRNSTSYSDFDSDDSSERVFHYHPHSPRHRAREPNLSQSDRDTGRRRPHRSTSPKRHRNHSQRSGVTDKASKRSSRSKHKFKEAAYRWDHVLDFDLPPPPEFPAILQAKLERRCKGFDFRWSDTLLTPHFRQELAIASNHMHATMGISTQLADVPGKMTEAQRLQDDILKQSTMSGLTTIALLGDIYKTQYELDEKSPLLPKLIDTMLSAADATSRAHQARFVYVTDLKLMYSKMGIQQPLGEELITRELPPPPPPMQLNQTHFDRTVQMLAPQSLSQMHSASNFSSRGGQGRTPAKSFGSGAGNNRNRRFGRN</sequence>
<keyword evidence="4" id="KW-1185">Reference proteome</keyword>
<feature type="region of interest" description="Disordered" evidence="1">
    <location>
        <begin position="1"/>
        <end position="22"/>
    </location>
</feature>
<organism evidence="3 4">
    <name type="scientific">Blattamonas nauphoetae</name>
    <dbReference type="NCBI Taxonomy" id="2049346"/>
    <lineage>
        <taxon>Eukaryota</taxon>
        <taxon>Metamonada</taxon>
        <taxon>Preaxostyla</taxon>
        <taxon>Oxymonadida</taxon>
        <taxon>Blattamonas</taxon>
    </lineage>
</organism>
<feature type="region of interest" description="Disordered" evidence="1">
    <location>
        <begin position="35"/>
        <end position="169"/>
    </location>
</feature>
<evidence type="ECO:0000313" key="2">
    <source>
        <dbReference type="EMBL" id="KAK2944724.1"/>
    </source>
</evidence>
<proteinExistence type="predicted"/>
<protein>
    <submittedName>
        <fullName evidence="3">Uncharacterized protein</fullName>
    </submittedName>
</protein>
<dbReference type="EMBL" id="JARBJD010000287">
    <property type="protein sequence ID" value="KAK2944724.1"/>
    <property type="molecule type" value="Genomic_DNA"/>
</dbReference>
<feature type="compositionally biased region" description="Basic residues" evidence="1">
    <location>
        <begin position="70"/>
        <end position="82"/>
    </location>
</feature>
<evidence type="ECO:0000313" key="4">
    <source>
        <dbReference type="Proteomes" id="UP001281761"/>
    </source>
</evidence>
<dbReference type="Proteomes" id="UP001281761">
    <property type="component" value="Unassembled WGS sequence"/>
</dbReference>
<accession>A0ABQ9X2Y3</accession>
<reference evidence="3 4" key="1">
    <citation type="journal article" date="2022" name="bioRxiv">
        <title>Genomics of Preaxostyla Flagellates Illuminates Evolutionary Transitions and the Path Towards Mitochondrial Loss.</title>
        <authorList>
            <person name="Novak L.V.F."/>
            <person name="Treitli S.C."/>
            <person name="Pyrih J."/>
            <person name="Halakuc P."/>
            <person name="Pipaliya S.V."/>
            <person name="Vacek V."/>
            <person name="Brzon O."/>
            <person name="Soukal P."/>
            <person name="Eme L."/>
            <person name="Dacks J.B."/>
            <person name="Karnkowska A."/>
            <person name="Elias M."/>
            <person name="Hampl V."/>
        </authorList>
    </citation>
    <scope>NUCLEOTIDE SEQUENCE [LARGE SCALE GENOMIC DNA]</scope>
    <source>
        <strain evidence="3">NAU3</strain>
        <tissue evidence="3">Gut</tissue>
    </source>
</reference>
<feature type="compositionally biased region" description="Basic residues" evidence="1">
    <location>
        <begin position="135"/>
        <end position="150"/>
    </location>
</feature>
<feature type="compositionally biased region" description="Polar residues" evidence="1">
    <location>
        <begin position="364"/>
        <end position="377"/>
    </location>
</feature>
<dbReference type="EMBL" id="JARBJD010000237">
    <property type="protein sequence ID" value="KAK2946131.1"/>
    <property type="molecule type" value="Genomic_DNA"/>
</dbReference>
<comment type="caution">
    <text evidence="3">The sequence shown here is derived from an EMBL/GenBank/DDBJ whole genome shotgun (WGS) entry which is preliminary data.</text>
</comment>
<feature type="region of interest" description="Disordered" evidence="1">
    <location>
        <begin position="364"/>
        <end position="403"/>
    </location>
</feature>
<gene>
    <name evidence="3" type="ORF">BLNAU_18973</name>
    <name evidence="2" type="ORF">BLNAU_20360</name>
</gene>